<dbReference type="CDD" id="cd01991">
    <property type="entry name" value="Asn_synthase_B_C"/>
    <property type="match status" value="1"/>
</dbReference>
<keyword evidence="5" id="KW-1185">Reference proteome</keyword>
<reference evidence="4 5" key="1">
    <citation type="journal article" date="2014" name="Appl. Environ. Microbiol.">
        <title>Comparative Genome Analysis of 'Candidatus Methanoplasma termitum' Indicates a New Mode of Energy Metabolism in the Seventh Order of Methanogens.</title>
        <authorList>
            <person name="Lang K."/>
            <person name="Schuldes J."/>
            <person name="Klingl A."/>
            <person name="Poehlein A."/>
            <person name="Daniel R."/>
            <person name="Brune A."/>
        </authorList>
    </citation>
    <scope>NUCLEOTIDE SEQUENCE [LARGE SCALE GENOMIC DNA]</scope>
    <source>
        <strain evidence="5">Mpt1</strain>
    </source>
</reference>
<dbReference type="GeneID" id="24818004"/>
<dbReference type="OrthoDB" id="8692at2157"/>
<dbReference type="KEGG" id="mear:Mpt1_c03330"/>
<proteinExistence type="predicted"/>
<feature type="domain" description="Asparagine synthetase" evidence="3">
    <location>
        <begin position="26"/>
        <end position="162"/>
    </location>
</feature>
<evidence type="ECO:0000259" key="3">
    <source>
        <dbReference type="Pfam" id="PF00733"/>
    </source>
</evidence>
<evidence type="ECO:0000313" key="5">
    <source>
        <dbReference type="Proteomes" id="UP000030787"/>
    </source>
</evidence>
<dbReference type="PANTHER" id="PTHR11772">
    <property type="entry name" value="ASPARAGINE SYNTHETASE"/>
    <property type="match status" value="1"/>
</dbReference>
<organism evidence="4 5">
    <name type="scientific">Candidatus Methanoplasma termitum</name>
    <dbReference type="NCBI Taxonomy" id="1577791"/>
    <lineage>
        <taxon>Archaea</taxon>
        <taxon>Methanobacteriati</taxon>
        <taxon>Thermoplasmatota</taxon>
        <taxon>Thermoplasmata</taxon>
        <taxon>Methanomassiliicoccales</taxon>
        <taxon>Methanomassiliicoccaceae</taxon>
        <taxon>Candidatus Methanoplasma</taxon>
    </lineage>
</organism>
<dbReference type="Gene3D" id="3.40.50.620">
    <property type="entry name" value="HUPs"/>
    <property type="match status" value="1"/>
</dbReference>
<sequence>MLKSYNIEVISPHMPFRYAGMEKTIVNAIKDAVEGKDVAVAFSGGLDSGLMSAIAKKYADSVHLYTCGTTKSHDTIMAKDLSEKLELPWTLAEISKRNVELLIKEMIAATGTTDPFTISYELQLFCVCREAKEDVVITGQGADEYFMGCAKFVDQTDNDYEMQRKAAVDRLLKVSIPCELFIAKHFGKELLYPYMSDEVLSGVRELDENDLKPKDMDSRKIVLREIAEDLGYPYIATRPKKSSQYGSGTTDIIRALAREKGLFYNEYIASLCDEVLFNGNSKGRGSVINARIDSIVKVEAEKILQQLRLSPSEAVEMFYRRIIEDGGIQSVERPAKKDR</sequence>
<dbReference type="GO" id="GO:0004066">
    <property type="term" value="F:asparagine synthase (glutamine-hydrolyzing) activity"/>
    <property type="evidence" value="ECO:0007669"/>
    <property type="project" value="InterPro"/>
</dbReference>
<dbReference type="InterPro" id="IPR050795">
    <property type="entry name" value="Asn_Synthetase"/>
</dbReference>
<dbReference type="AlphaFoldDB" id="A0A0A7LAX8"/>
<evidence type="ECO:0000313" key="4">
    <source>
        <dbReference type="EMBL" id="AIZ56229.1"/>
    </source>
</evidence>
<dbReference type="GO" id="GO:0006355">
    <property type="term" value="P:regulation of DNA-templated transcription"/>
    <property type="evidence" value="ECO:0007669"/>
    <property type="project" value="InterPro"/>
</dbReference>
<name>A0A0A7LAX8_9ARCH</name>
<dbReference type="GO" id="GO:0006529">
    <property type="term" value="P:asparagine biosynthetic process"/>
    <property type="evidence" value="ECO:0007669"/>
    <property type="project" value="InterPro"/>
</dbReference>
<dbReference type="PANTHER" id="PTHR11772:SF2">
    <property type="entry name" value="ASPARAGINE SYNTHETASE [GLUTAMINE-HYDROLYZING]"/>
    <property type="match status" value="1"/>
</dbReference>
<dbReference type="EMBL" id="CP010070">
    <property type="protein sequence ID" value="AIZ56229.1"/>
    <property type="molecule type" value="Genomic_DNA"/>
</dbReference>
<dbReference type="InterPro" id="IPR013321">
    <property type="entry name" value="Arc_rbn_hlx_hlx"/>
</dbReference>
<dbReference type="Proteomes" id="UP000030787">
    <property type="component" value="Chromosome"/>
</dbReference>
<dbReference type="HOGENOM" id="CLU_075729_0_0_2"/>
<dbReference type="Pfam" id="PF04221">
    <property type="entry name" value="RelB"/>
    <property type="match status" value="1"/>
</dbReference>
<keyword evidence="2" id="KW-0067">ATP-binding</keyword>
<dbReference type="Gene3D" id="1.10.1220.10">
    <property type="entry name" value="Met repressor-like"/>
    <property type="match status" value="1"/>
</dbReference>
<dbReference type="InterPro" id="IPR014729">
    <property type="entry name" value="Rossmann-like_a/b/a_fold"/>
</dbReference>
<accession>A0A0A7LAX8</accession>
<dbReference type="RefSeq" id="WP_158386724.1">
    <property type="nucleotide sequence ID" value="NZ_CP010070.1"/>
</dbReference>
<dbReference type="SUPFAM" id="SSF52402">
    <property type="entry name" value="Adenine nucleotide alpha hydrolases-like"/>
    <property type="match status" value="1"/>
</dbReference>
<gene>
    <name evidence="4" type="ORF">Mpt1_c03330</name>
</gene>
<dbReference type="Pfam" id="PF00733">
    <property type="entry name" value="Asn_synthase"/>
    <property type="match status" value="1"/>
</dbReference>
<keyword evidence="1" id="KW-0547">Nucleotide-binding</keyword>
<dbReference type="GO" id="GO:0005524">
    <property type="term" value="F:ATP binding"/>
    <property type="evidence" value="ECO:0007669"/>
    <property type="project" value="UniProtKB-KW"/>
</dbReference>
<dbReference type="GO" id="GO:0005829">
    <property type="term" value="C:cytosol"/>
    <property type="evidence" value="ECO:0007669"/>
    <property type="project" value="TreeGrafter"/>
</dbReference>
<protein>
    <submittedName>
        <fullName evidence="4">Asparagine synthetase B</fullName>
    </submittedName>
</protein>
<dbReference type="InterPro" id="IPR001962">
    <property type="entry name" value="Asn_synthase"/>
</dbReference>
<dbReference type="InterPro" id="IPR007337">
    <property type="entry name" value="RelB/DinJ"/>
</dbReference>
<evidence type="ECO:0000256" key="2">
    <source>
        <dbReference type="ARBA" id="ARBA00022840"/>
    </source>
</evidence>
<evidence type="ECO:0000256" key="1">
    <source>
        <dbReference type="ARBA" id="ARBA00022741"/>
    </source>
</evidence>
<dbReference type="STRING" id="1577791.Mpt1_c03330"/>